<dbReference type="PROSITE" id="PS51208">
    <property type="entry name" value="AUTOTRANSPORTER"/>
    <property type="match status" value="1"/>
</dbReference>
<gene>
    <name evidence="3" type="ORF">DO021_03865</name>
    <name evidence="2" type="ORF">EYB58_05950</name>
</gene>
<dbReference type="GO" id="GO:0019867">
    <property type="term" value="C:outer membrane"/>
    <property type="evidence" value="ECO:0007669"/>
    <property type="project" value="InterPro"/>
</dbReference>
<dbReference type="InterPro" id="IPR036709">
    <property type="entry name" value="Autotransporte_beta_dom_sf"/>
</dbReference>
<proteinExistence type="predicted"/>
<dbReference type="Pfam" id="PF03797">
    <property type="entry name" value="Autotransporter"/>
    <property type="match status" value="1"/>
</dbReference>
<sequence>MLSGTGAGDILITGIATINGDLLVDRTTDIMTIASTGSLKGSGSIDSGIIINGTHSPGNSIGTQSITGNVTYNSGSVIEIELDNDGNHDQINITGDLTINNGATFKGVSFGGAVSNSLILDIMTYTGELTVGGGVVTDERFAFDTSYLDTAVLDFTLSHSTTDDTIYMIVNPSEFNPLSVSSFTDGLTLALDNINSAGASGEMASLIIQLQSILAESELHQAFTELSPVQLNATPAAIVAATQSIGDVISGHIDKVTAGVTNQRLASEKVASKNSGVLLNVDQSLVIEQKKWTPFIEFVVSKGDQDDKDGISGYKLDNTGFIIGTDYLVSDKFLVGLSGSYMQPSMDSNDDLVSIDIETWQANVYSSYFLQNFYIDANAGYGWSKIDSERQINFMGTAAEADHDAEYFALGVGAGYRLDVYKKVIVEPFCELNYVDMDEDGYEESGAGGANSKISSNSVESLKSGLGIRLAKLFDLQNGISIKPEISYRWEHEFKDDAVSNSASFVSAGSSFTTEGIKPDANHHIFGASIKAFMGHQMSLYLNYEYDRSDSYRSHNGLAGIEINF</sequence>
<dbReference type="EMBL" id="QLNI01000006">
    <property type="protein sequence ID" value="RAM03227.1"/>
    <property type="molecule type" value="Genomic_DNA"/>
</dbReference>
<reference evidence="3 4" key="1">
    <citation type="submission" date="2018-06" db="EMBL/GenBank/DDBJ databases">
        <title>Complete Genome Sequence of Desulfobacter hydrogenophilus (DSM3380).</title>
        <authorList>
            <person name="Marietou A."/>
            <person name="Schreiber L."/>
            <person name="Marshall I."/>
            <person name="Jorgensen B."/>
        </authorList>
    </citation>
    <scope>NUCLEOTIDE SEQUENCE [LARGE SCALE GENOMIC DNA]</scope>
    <source>
        <strain evidence="3 4">DSM 3380</strain>
    </source>
</reference>
<dbReference type="SUPFAM" id="SSF103515">
    <property type="entry name" value="Autotransporter"/>
    <property type="match status" value="1"/>
</dbReference>
<dbReference type="EMBL" id="CP036313">
    <property type="protein sequence ID" value="QBH12493.1"/>
    <property type="molecule type" value="Genomic_DNA"/>
</dbReference>
<reference evidence="2 5" key="2">
    <citation type="submission" date="2019-02" db="EMBL/GenBank/DDBJ databases">
        <title>Complete genome sequence of Desulfobacter hydrogenophilus AcRS1.</title>
        <authorList>
            <person name="Marietou A."/>
            <person name="Lund M.B."/>
            <person name="Marshall I.P.G."/>
            <person name="Schreiber L."/>
            <person name="Jorgensen B."/>
        </authorList>
    </citation>
    <scope>NUCLEOTIDE SEQUENCE [LARGE SCALE GENOMIC DNA]</scope>
    <source>
        <strain evidence="2 5">AcRS1</strain>
    </source>
</reference>
<dbReference type="RefSeq" id="WP_111953906.1">
    <property type="nucleotide sequence ID" value="NZ_CP036313.1"/>
</dbReference>
<dbReference type="Gene3D" id="2.40.128.130">
    <property type="entry name" value="Autotransporter beta-domain"/>
    <property type="match status" value="1"/>
</dbReference>
<dbReference type="OrthoDB" id="5760545at2"/>
<keyword evidence="5" id="KW-1185">Reference proteome</keyword>
<dbReference type="SMART" id="SM00869">
    <property type="entry name" value="Autotransporter"/>
    <property type="match status" value="1"/>
</dbReference>
<evidence type="ECO:0000259" key="1">
    <source>
        <dbReference type="PROSITE" id="PS51208"/>
    </source>
</evidence>
<evidence type="ECO:0000313" key="3">
    <source>
        <dbReference type="EMBL" id="RAM03227.1"/>
    </source>
</evidence>
<name>A0A328FJR4_9BACT</name>
<accession>A0A328FJR4</accession>
<evidence type="ECO:0000313" key="2">
    <source>
        <dbReference type="EMBL" id="QBH12493.1"/>
    </source>
</evidence>
<dbReference type="Proteomes" id="UP000293902">
    <property type="component" value="Chromosome"/>
</dbReference>
<dbReference type="NCBIfam" id="TIGR01414">
    <property type="entry name" value="autotrans_barl"/>
    <property type="match status" value="1"/>
</dbReference>
<dbReference type="InterPro" id="IPR005546">
    <property type="entry name" value="Autotransporte_beta"/>
</dbReference>
<evidence type="ECO:0000313" key="5">
    <source>
        <dbReference type="Proteomes" id="UP000293902"/>
    </source>
</evidence>
<dbReference type="InterPro" id="IPR006315">
    <property type="entry name" value="OM_autotransptr_brl_dom"/>
</dbReference>
<organism evidence="3 4">
    <name type="scientific">Desulfobacter hydrogenophilus</name>
    <dbReference type="NCBI Taxonomy" id="2291"/>
    <lineage>
        <taxon>Bacteria</taxon>
        <taxon>Pseudomonadati</taxon>
        <taxon>Thermodesulfobacteriota</taxon>
        <taxon>Desulfobacteria</taxon>
        <taxon>Desulfobacterales</taxon>
        <taxon>Desulfobacteraceae</taxon>
        <taxon>Desulfobacter</taxon>
    </lineage>
</organism>
<feature type="domain" description="Autotransporter" evidence="1">
    <location>
        <begin position="287"/>
        <end position="565"/>
    </location>
</feature>
<protein>
    <submittedName>
        <fullName evidence="2">Autotransporter outer membrane beta-barrel domain-containing protein</fullName>
    </submittedName>
</protein>
<dbReference type="AlphaFoldDB" id="A0A328FJR4"/>
<evidence type="ECO:0000313" key="4">
    <source>
        <dbReference type="Proteomes" id="UP000248798"/>
    </source>
</evidence>
<dbReference type="Proteomes" id="UP000248798">
    <property type="component" value="Unassembled WGS sequence"/>
</dbReference>